<accession>A0A9C6WZ21</accession>
<dbReference type="GO" id="GO:0016298">
    <property type="term" value="F:lipase activity"/>
    <property type="evidence" value="ECO:0007669"/>
    <property type="project" value="InterPro"/>
</dbReference>
<dbReference type="OrthoDB" id="199913at2759"/>
<dbReference type="Proteomes" id="UP000504606">
    <property type="component" value="Unplaced"/>
</dbReference>
<dbReference type="Gene3D" id="3.40.50.1820">
    <property type="entry name" value="alpha/beta hydrolase"/>
    <property type="match status" value="1"/>
</dbReference>
<dbReference type="GO" id="GO:0016042">
    <property type="term" value="P:lipid catabolic process"/>
    <property type="evidence" value="ECO:0007669"/>
    <property type="project" value="TreeGrafter"/>
</dbReference>
<gene>
    <name evidence="8" type="primary">LOC113210890</name>
</gene>
<organism evidence="7 8">
    <name type="scientific">Frankliniella occidentalis</name>
    <name type="common">Western flower thrips</name>
    <name type="synonym">Euthrips occidentalis</name>
    <dbReference type="NCBI Taxonomy" id="133901"/>
    <lineage>
        <taxon>Eukaryota</taxon>
        <taxon>Metazoa</taxon>
        <taxon>Ecdysozoa</taxon>
        <taxon>Arthropoda</taxon>
        <taxon>Hexapoda</taxon>
        <taxon>Insecta</taxon>
        <taxon>Pterygota</taxon>
        <taxon>Neoptera</taxon>
        <taxon>Paraneoptera</taxon>
        <taxon>Thysanoptera</taxon>
        <taxon>Terebrantia</taxon>
        <taxon>Thripoidea</taxon>
        <taxon>Thripidae</taxon>
        <taxon>Frankliniella</taxon>
    </lineage>
</organism>
<name>A0A9C6WZ21_FRAOC</name>
<evidence type="ECO:0000313" key="8">
    <source>
        <dbReference type="RefSeq" id="XP_052125164.1"/>
    </source>
</evidence>
<dbReference type="RefSeq" id="XP_052125164.1">
    <property type="nucleotide sequence ID" value="XM_052269204.1"/>
</dbReference>
<feature type="domain" description="Lipase" evidence="6">
    <location>
        <begin position="158"/>
        <end position="393"/>
    </location>
</feature>
<dbReference type="PANTHER" id="PTHR11610">
    <property type="entry name" value="LIPASE"/>
    <property type="match status" value="1"/>
</dbReference>
<evidence type="ECO:0000256" key="1">
    <source>
        <dbReference type="ARBA" id="ARBA00004613"/>
    </source>
</evidence>
<dbReference type="InterPro" id="IPR000734">
    <property type="entry name" value="TAG_lipase"/>
</dbReference>
<feature type="compositionally biased region" description="Low complexity" evidence="5">
    <location>
        <begin position="62"/>
        <end position="73"/>
    </location>
</feature>
<dbReference type="InterPro" id="IPR029058">
    <property type="entry name" value="AB_hydrolase_fold"/>
</dbReference>
<keyword evidence="7" id="KW-1185">Reference proteome</keyword>
<evidence type="ECO:0000256" key="2">
    <source>
        <dbReference type="ARBA" id="ARBA00010701"/>
    </source>
</evidence>
<evidence type="ECO:0000313" key="7">
    <source>
        <dbReference type="Proteomes" id="UP000504606"/>
    </source>
</evidence>
<dbReference type="GO" id="GO:0005615">
    <property type="term" value="C:extracellular space"/>
    <property type="evidence" value="ECO:0007669"/>
    <property type="project" value="TreeGrafter"/>
</dbReference>
<keyword evidence="3" id="KW-0964">Secreted</keyword>
<dbReference type="GeneID" id="113210890"/>
<comment type="subcellular location">
    <subcellularLocation>
        <location evidence="1">Secreted</location>
    </subcellularLocation>
</comment>
<evidence type="ECO:0000256" key="5">
    <source>
        <dbReference type="SAM" id="MobiDB-lite"/>
    </source>
</evidence>
<sequence length="471" mass="48901">MLLRPPRAVGLWTIIVGVSLLNIANSLRLQFALPGFQADFSTSFGLGRSTFGSNSNSAVAGGSRGISSRSSNSYHDENFGPAGETPPSGPAASGLFGSGFLDLPSAPWGWSGPSAPSSSLSGGATLRSADSDAGAFASWSRADIPFAGSAGLVGQNDGIVFTLFTRKSSGPEQILLRDASSSLQQSTYDPKKKTKIITHGYSSNARPKSGSDLVKNAYLQAADVNVILVDWSAVDSHIYPLTVARSVPMAGAEIAELIKALVQQRGAREDDMHIIGHSLGAQIAGVAGSIALGPAGKGWITGLDPAGPLFEGKDPSQRLDETDAGFVEAIHTDGGYLGVVQPVGHVDYYVDGGMHRHPDCGRDVLGLCSHCFAFELLAHAIANNNSIVGVKCDGLPQSDCGGNERIALGISPNTNHIFSPCRSRGSFLVESGLKPSSTLQNIGRGRSSSIFSSILDRLIQPQSGAPGGVQC</sequence>
<dbReference type="AlphaFoldDB" id="A0A9C6WZ21"/>
<protein>
    <submittedName>
        <fullName evidence="8">Phospholipase A1 VesT1.02-like isoform X1</fullName>
    </submittedName>
</protein>
<dbReference type="InterPro" id="IPR013818">
    <property type="entry name" value="Lipase"/>
</dbReference>
<evidence type="ECO:0000256" key="3">
    <source>
        <dbReference type="ARBA" id="ARBA00022525"/>
    </source>
</evidence>
<evidence type="ECO:0000256" key="4">
    <source>
        <dbReference type="RuleBase" id="RU004262"/>
    </source>
</evidence>
<dbReference type="PRINTS" id="PR00821">
    <property type="entry name" value="TAGLIPASE"/>
</dbReference>
<feature type="region of interest" description="Disordered" evidence="5">
    <location>
        <begin position="62"/>
        <end position="91"/>
    </location>
</feature>
<proteinExistence type="inferred from homology"/>
<dbReference type="SUPFAM" id="SSF53474">
    <property type="entry name" value="alpha/beta-Hydrolases"/>
    <property type="match status" value="1"/>
</dbReference>
<evidence type="ECO:0000259" key="6">
    <source>
        <dbReference type="Pfam" id="PF00151"/>
    </source>
</evidence>
<comment type="similarity">
    <text evidence="2 4">Belongs to the AB hydrolase superfamily. Lipase family.</text>
</comment>
<dbReference type="Pfam" id="PF00151">
    <property type="entry name" value="Lipase"/>
    <property type="match status" value="1"/>
</dbReference>
<reference evidence="8" key="1">
    <citation type="submission" date="2025-08" db="UniProtKB">
        <authorList>
            <consortium name="RefSeq"/>
        </authorList>
    </citation>
    <scope>IDENTIFICATION</scope>
    <source>
        <tissue evidence="8">Whole organism</tissue>
    </source>
</reference>